<evidence type="ECO:0000313" key="11">
    <source>
        <dbReference type="Proteomes" id="UP000000763"/>
    </source>
</evidence>
<keyword evidence="6 8" id="KW-0472">Membrane</keyword>
<dbReference type="InterPro" id="IPR056462">
    <property type="entry name" value="HAD_RAM2/GPAT1-8"/>
</dbReference>
<name>Q6Z5Q0_ORYSJ</name>
<comment type="similarity">
    <text evidence="2">Belongs to the GPAT/DAPAT family.</text>
</comment>
<feature type="transmembrane region" description="Helical" evidence="8">
    <location>
        <begin position="64"/>
        <end position="94"/>
    </location>
</feature>
<evidence type="ECO:0000313" key="10">
    <source>
        <dbReference type="EMBL" id="BAC83741.1"/>
    </source>
</evidence>
<protein>
    <recommendedName>
        <fullName evidence="9">Glycerol-3-phosphate acyltransferase RAM2/GPAT1-8 HAD-like domain-containing protein</fullName>
    </recommendedName>
</protein>
<dbReference type="Pfam" id="PF23270">
    <property type="entry name" value="HAD_RAM2_N"/>
    <property type="match status" value="1"/>
</dbReference>
<comment type="subcellular location">
    <subcellularLocation>
        <location evidence="1">Membrane</location>
    </subcellularLocation>
</comment>
<evidence type="ECO:0000256" key="5">
    <source>
        <dbReference type="ARBA" id="ARBA00022989"/>
    </source>
</evidence>
<dbReference type="Proteomes" id="UP000000763">
    <property type="component" value="Chromosome 7"/>
</dbReference>
<keyword evidence="3" id="KW-0808">Transferase</keyword>
<keyword evidence="5 8" id="KW-1133">Transmembrane helix</keyword>
<dbReference type="EMBL" id="AP005104">
    <property type="protein sequence ID" value="BAC83741.1"/>
    <property type="molecule type" value="Genomic_DNA"/>
</dbReference>
<evidence type="ECO:0000256" key="1">
    <source>
        <dbReference type="ARBA" id="ARBA00004370"/>
    </source>
</evidence>
<feature type="domain" description="Glycerol-3-phosphate acyltransferase RAM2/GPAT1-8 HAD-like" evidence="9">
    <location>
        <begin position="47"/>
        <end position="141"/>
    </location>
</feature>
<reference evidence="11" key="1">
    <citation type="journal article" date="2005" name="Nature">
        <title>The map-based sequence of the rice genome.</title>
        <authorList>
            <consortium name="International rice genome sequencing project (IRGSP)"/>
            <person name="Matsumoto T."/>
            <person name="Wu J."/>
            <person name="Kanamori H."/>
            <person name="Katayose Y."/>
            <person name="Fujisawa M."/>
            <person name="Namiki N."/>
            <person name="Mizuno H."/>
            <person name="Yamamoto K."/>
            <person name="Antonio B.A."/>
            <person name="Baba T."/>
            <person name="Sakata K."/>
            <person name="Nagamura Y."/>
            <person name="Aoki H."/>
            <person name="Arikawa K."/>
            <person name="Arita K."/>
            <person name="Bito T."/>
            <person name="Chiden Y."/>
            <person name="Fujitsuka N."/>
            <person name="Fukunaka R."/>
            <person name="Hamada M."/>
            <person name="Harada C."/>
            <person name="Hayashi A."/>
            <person name="Hijishita S."/>
            <person name="Honda M."/>
            <person name="Hosokawa S."/>
            <person name="Ichikawa Y."/>
            <person name="Idonuma A."/>
            <person name="Iijima M."/>
            <person name="Ikeda M."/>
            <person name="Ikeno M."/>
            <person name="Ito K."/>
            <person name="Ito S."/>
            <person name="Ito T."/>
            <person name="Ito Y."/>
            <person name="Ito Y."/>
            <person name="Iwabuchi A."/>
            <person name="Kamiya K."/>
            <person name="Karasawa W."/>
            <person name="Kurita K."/>
            <person name="Katagiri S."/>
            <person name="Kikuta A."/>
            <person name="Kobayashi H."/>
            <person name="Kobayashi N."/>
            <person name="Machita K."/>
            <person name="Maehara T."/>
            <person name="Masukawa M."/>
            <person name="Mizubayashi T."/>
            <person name="Mukai Y."/>
            <person name="Nagasaki H."/>
            <person name="Nagata Y."/>
            <person name="Naito S."/>
            <person name="Nakashima M."/>
            <person name="Nakama Y."/>
            <person name="Nakamichi Y."/>
            <person name="Nakamura M."/>
            <person name="Meguro A."/>
            <person name="Negishi M."/>
            <person name="Ohta I."/>
            <person name="Ohta T."/>
            <person name="Okamoto M."/>
            <person name="Ono N."/>
            <person name="Saji S."/>
            <person name="Sakaguchi M."/>
            <person name="Sakai K."/>
            <person name="Shibata M."/>
            <person name="Shimokawa T."/>
            <person name="Song J."/>
            <person name="Takazaki Y."/>
            <person name="Terasawa K."/>
            <person name="Tsugane M."/>
            <person name="Tsuji K."/>
            <person name="Ueda S."/>
            <person name="Waki K."/>
            <person name="Yamagata H."/>
            <person name="Yamamoto M."/>
            <person name="Yamamoto S."/>
            <person name="Yamane H."/>
            <person name="Yoshiki S."/>
            <person name="Yoshihara R."/>
            <person name="Yukawa K."/>
            <person name="Zhong H."/>
            <person name="Yano M."/>
            <person name="Yuan Q."/>
            <person name="Ouyang S."/>
            <person name="Liu J."/>
            <person name="Jones K.M."/>
            <person name="Gansberger K."/>
            <person name="Moffat K."/>
            <person name="Hill J."/>
            <person name="Bera J."/>
            <person name="Fadrosh D."/>
            <person name="Jin S."/>
            <person name="Johri S."/>
            <person name="Kim M."/>
            <person name="Overton L."/>
            <person name="Reardon M."/>
            <person name="Tsitrin T."/>
            <person name="Vuong H."/>
            <person name="Weaver B."/>
            <person name="Ciecko A."/>
            <person name="Tallon L."/>
            <person name="Jackson J."/>
            <person name="Pai G."/>
            <person name="Aken S.V."/>
            <person name="Utterback T."/>
            <person name="Reidmuller S."/>
            <person name="Feldblyum T."/>
            <person name="Hsiao J."/>
            <person name="Zismann V."/>
            <person name="Iobst S."/>
            <person name="de Vazeille A.R."/>
            <person name="Buell C.R."/>
            <person name="Ying K."/>
            <person name="Li Y."/>
            <person name="Lu T."/>
            <person name="Huang Y."/>
            <person name="Zhao Q."/>
            <person name="Feng Q."/>
            <person name="Zhang L."/>
            <person name="Zhu J."/>
            <person name="Weng Q."/>
            <person name="Mu J."/>
            <person name="Lu Y."/>
            <person name="Fan D."/>
            <person name="Liu Y."/>
            <person name="Guan J."/>
            <person name="Zhang Y."/>
            <person name="Yu S."/>
            <person name="Liu X."/>
            <person name="Zhang Y."/>
            <person name="Hong G."/>
            <person name="Han B."/>
            <person name="Choisne N."/>
            <person name="Demange N."/>
            <person name="Orjeda G."/>
            <person name="Samain S."/>
            <person name="Cattolico L."/>
            <person name="Pelletier E."/>
            <person name="Couloux A."/>
            <person name="Segurens B."/>
            <person name="Wincker P."/>
            <person name="D'Hont A."/>
            <person name="Scarpelli C."/>
            <person name="Weissenbach J."/>
            <person name="Salanoubat M."/>
            <person name="Quetier F."/>
            <person name="Yu Y."/>
            <person name="Kim H.R."/>
            <person name="Rambo T."/>
            <person name="Currie J."/>
            <person name="Collura K."/>
            <person name="Luo M."/>
            <person name="Yang T."/>
            <person name="Ammiraju J.S.S."/>
            <person name="Engler F."/>
            <person name="Soderlund C."/>
            <person name="Wing R.A."/>
            <person name="Palmer L.E."/>
            <person name="de la Bastide M."/>
            <person name="Spiegel L."/>
            <person name="Nascimento L."/>
            <person name="Zutavern T."/>
            <person name="O'Shaughnessy A."/>
            <person name="Dike S."/>
            <person name="Dedhia N."/>
            <person name="Preston R."/>
            <person name="Balija V."/>
            <person name="McCombie W.R."/>
            <person name="Chow T."/>
            <person name="Chen H."/>
            <person name="Chung M."/>
            <person name="Chen C."/>
            <person name="Shaw J."/>
            <person name="Wu H."/>
            <person name="Hsiao K."/>
            <person name="Chao Y."/>
            <person name="Chu M."/>
            <person name="Cheng C."/>
            <person name="Hour A."/>
            <person name="Lee P."/>
            <person name="Lin S."/>
            <person name="Lin Y."/>
            <person name="Liou J."/>
            <person name="Liu S."/>
            <person name="Hsing Y."/>
            <person name="Raghuvanshi S."/>
            <person name="Mohanty A."/>
            <person name="Bharti A.K."/>
            <person name="Gaur A."/>
            <person name="Gupta V."/>
            <person name="Kumar D."/>
            <person name="Ravi V."/>
            <person name="Vij S."/>
            <person name="Kapur A."/>
            <person name="Khurana P."/>
            <person name="Khurana P."/>
            <person name="Khurana J.P."/>
            <person name="Tyagi A.K."/>
            <person name="Gaikwad K."/>
            <person name="Singh A."/>
            <person name="Dalal V."/>
            <person name="Srivastava S."/>
            <person name="Dixit A."/>
            <person name="Pal A.K."/>
            <person name="Ghazi I.A."/>
            <person name="Yadav M."/>
            <person name="Pandit A."/>
            <person name="Bhargava A."/>
            <person name="Sureshbabu K."/>
            <person name="Batra K."/>
            <person name="Sharma T.R."/>
            <person name="Mohapatra T."/>
            <person name="Singh N.K."/>
            <person name="Messing J."/>
            <person name="Nelson A.B."/>
            <person name="Fuks G."/>
            <person name="Kavchok S."/>
            <person name="Keizer G."/>
            <person name="Linton E."/>
            <person name="Llaca V."/>
            <person name="Song R."/>
            <person name="Tanyolac B."/>
            <person name="Young S."/>
            <person name="Ho-Il K."/>
            <person name="Hahn J.H."/>
            <person name="Sangsakoo G."/>
            <person name="Vanavichit A."/>
            <person name="de Mattos Luiz.A.T."/>
            <person name="Zimmer P.D."/>
            <person name="Malone G."/>
            <person name="Dellagostin O."/>
            <person name="de Oliveira A.C."/>
            <person name="Bevan M."/>
            <person name="Bancroft I."/>
            <person name="Minx P."/>
            <person name="Cordum H."/>
            <person name="Wilson R."/>
            <person name="Cheng Z."/>
            <person name="Jin W."/>
            <person name="Jiang J."/>
            <person name="Leong S.A."/>
            <person name="Iwama H."/>
            <person name="Gojobori T."/>
            <person name="Itoh T."/>
            <person name="Niimura Y."/>
            <person name="Fujii Y."/>
            <person name="Habara T."/>
            <person name="Sakai H."/>
            <person name="Sato Y."/>
            <person name="Wilson G."/>
            <person name="Kumar K."/>
            <person name="McCouch S."/>
            <person name="Juretic N."/>
            <person name="Hoen D."/>
            <person name="Wright S."/>
            <person name="Bruskiewich R."/>
            <person name="Bureau T."/>
            <person name="Miyao A."/>
            <person name="Hirochika H."/>
            <person name="Nishikawa T."/>
            <person name="Kadowaki K."/>
            <person name="Sugiura M."/>
            <person name="Burr B."/>
            <person name="Sasaki T."/>
        </authorList>
    </citation>
    <scope>NUCLEOTIDE SEQUENCE [LARGE SCALE GENOMIC DNA]</scope>
    <source>
        <strain evidence="11">cv. Nipponbare</strain>
    </source>
</reference>
<evidence type="ECO:0000256" key="2">
    <source>
        <dbReference type="ARBA" id="ARBA00007937"/>
    </source>
</evidence>
<dbReference type="GO" id="GO:0016020">
    <property type="term" value="C:membrane"/>
    <property type="evidence" value="ECO:0007669"/>
    <property type="project" value="UniProtKB-SubCell"/>
</dbReference>
<dbReference type="GO" id="GO:0016740">
    <property type="term" value="F:transferase activity"/>
    <property type="evidence" value="ECO:0007669"/>
    <property type="project" value="UniProtKB-KW"/>
</dbReference>
<evidence type="ECO:0000256" key="3">
    <source>
        <dbReference type="ARBA" id="ARBA00022679"/>
    </source>
</evidence>
<keyword evidence="4 8" id="KW-0812">Transmembrane</keyword>
<reference evidence="11" key="2">
    <citation type="journal article" date="2008" name="Nucleic Acids Res.">
        <title>The rice annotation project database (RAP-DB): 2008 update.</title>
        <authorList>
            <consortium name="The rice annotation project (RAP)"/>
        </authorList>
    </citation>
    <scope>GENOME REANNOTATION</scope>
    <source>
        <strain evidence="11">cv. Nipponbare</strain>
    </source>
</reference>
<sequence length="343" mass="37213">MHILLHRHNTSSGGHRRRRCRIVDDGALQQRAAVVVYELPAAAADVTVCKVEGGQLMLPSTFPYFILVALEVGGLFRGLLLLLLYSLYPVLLLLGHGRATKLMVMVSFADVRKEDGSSSFRVGSAVMPKLFLEDVSAEVLDRGGGAAGIEIRDGRYDIWAQGPLGSRRPFRLPLRSSRRSSVPPLFGNLAGVPTLAGAAVAARRRGGNDLRRWIWRRRPREGRIRRPRKELGSRRRAAGTVTACSGGSGGAVAEAEDSGAPETEGPSGRPAARRWRSRGGGPAWMGSVEVAARLAAWLTLWRLLSSGGKVLGEEEKAAENIYIKNYQSMAINLNELSSDLQAE</sequence>
<evidence type="ECO:0000259" key="9">
    <source>
        <dbReference type="Pfam" id="PF23270"/>
    </source>
</evidence>
<accession>Q6Z5Q0</accession>
<feature type="region of interest" description="Disordered" evidence="7">
    <location>
        <begin position="225"/>
        <end position="278"/>
    </location>
</feature>
<evidence type="ECO:0000256" key="4">
    <source>
        <dbReference type="ARBA" id="ARBA00022692"/>
    </source>
</evidence>
<evidence type="ECO:0000256" key="7">
    <source>
        <dbReference type="SAM" id="MobiDB-lite"/>
    </source>
</evidence>
<dbReference type="PANTHER" id="PTHR15486">
    <property type="entry name" value="ANCIENT UBIQUITOUS PROTEIN"/>
    <property type="match status" value="1"/>
</dbReference>
<gene>
    <name evidence="10" type="primary">OSJNBa0042E08.29</name>
</gene>
<proteinExistence type="inferred from homology"/>
<dbReference type="AlphaFoldDB" id="Q6Z5Q0"/>
<organism evidence="10 11">
    <name type="scientific">Oryza sativa subsp. japonica</name>
    <name type="common">Rice</name>
    <dbReference type="NCBI Taxonomy" id="39947"/>
    <lineage>
        <taxon>Eukaryota</taxon>
        <taxon>Viridiplantae</taxon>
        <taxon>Streptophyta</taxon>
        <taxon>Embryophyta</taxon>
        <taxon>Tracheophyta</taxon>
        <taxon>Spermatophyta</taxon>
        <taxon>Magnoliopsida</taxon>
        <taxon>Liliopsida</taxon>
        <taxon>Poales</taxon>
        <taxon>Poaceae</taxon>
        <taxon>BOP clade</taxon>
        <taxon>Oryzoideae</taxon>
        <taxon>Oryzeae</taxon>
        <taxon>Oryzinae</taxon>
        <taxon>Oryza</taxon>
        <taxon>Oryza sativa</taxon>
    </lineage>
</organism>
<evidence type="ECO:0000256" key="6">
    <source>
        <dbReference type="ARBA" id="ARBA00023136"/>
    </source>
</evidence>
<dbReference type="PANTHER" id="PTHR15486:SF90">
    <property type="entry name" value="OS01G0329000 PROTEIN"/>
    <property type="match status" value="1"/>
</dbReference>
<evidence type="ECO:0000256" key="8">
    <source>
        <dbReference type="SAM" id="Phobius"/>
    </source>
</evidence>